<dbReference type="PRINTS" id="PR00038">
    <property type="entry name" value="HTHLUXR"/>
</dbReference>
<keyword evidence="6" id="KW-1185">Reference proteome</keyword>
<sequence>MRKNLIPLLLQEHAAGQLDSLANIQRIGSKLALEESAHHNLWITDTSPADPLDFRSLGSIETMNVRGSLERLRDYPDQPFIARDVIRPMLDVMASRTPTVFHLKATIQDHVAVYDKLIIQVGSLNVTLVQAYLVLRVFTEEQLAPREEQLLDLLASGYSAKEIGLLTKVSFRTIETQIAQLREKIGARNTAHAAAIGTARRLTRTDGGRLDRAAGGGRGGT</sequence>
<reference evidence="5 6" key="1">
    <citation type="submission" date="2020-08" db="EMBL/GenBank/DDBJ databases">
        <title>Genomic Encyclopedia of Type Strains, Phase IV (KMG-IV): sequencing the most valuable type-strain genomes for metagenomic binning, comparative biology and taxonomic classification.</title>
        <authorList>
            <person name="Goeker M."/>
        </authorList>
    </citation>
    <scope>NUCLEOTIDE SEQUENCE [LARGE SCALE GENOMIC DNA]</scope>
    <source>
        <strain evidence="5 6">DSM 25024</strain>
    </source>
</reference>
<dbReference type="AlphaFoldDB" id="A0A7W6FW35"/>
<evidence type="ECO:0000256" key="3">
    <source>
        <dbReference type="ARBA" id="ARBA00023163"/>
    </source>
</evidence>
<organism evidence="5 6">
    <name type="scientific">Aureimonas phyllosphaerae</name>
    <dbReference type="NCBI Taxonomy" id="1166078"/>
    <lineage>
        <taxon>Bacteria</taxon>
        <taxon>Pseudomonadati</taxon>
        <taxon>Pseudomonadota</taxon>
        <taxon>Alphaproteobacteria</taxon>
        <taxon>Hyphomicrobiales</taxon>
        <taxon>Aurantimonadaceae</taxon>
        <taxon>Aureimonas</taxon>
    </lineage>
</organism>
<dbReference type="InterPro" id="IPR016032">
    <property type="entry name" value="Sig_transdc_resp-reg_C-effctor"/>
</dbReference>
<feature type="domain" description="HTH luxR-type" evidence="4">
    <location>
        <begin position="136"/>
        <end position="201"/>
    </location>
</feature>
<dbReference type="OrthoDB" id="3678174at2"/>
<dbReference type="SMART" id="SM00421">
    <property type="entry name" value="HTH_LUXR"/>
    <property type="match status" value="1"/>
</dbReference>
<accession>A0A7W6FW35</accession>
<dbReference type="RefSeq" id="WP_090965594.1">
    <property type="nucleotide sequence ID" value="NZ_FOOA01000019.1"/>
</dbReference>
<dbReference type="InterPro" id="IPR036388">
    <property type="entry name" value="WH-like_DNA-bd_sf"/>
</dbReference>
<keyword evidence="3" id="KW-0804">Transcription</keyword>
<dbReference type="GO" id="GO:0003677">
    <property type="term" value="F:DNA binding"/>
    <property type="evidence" value="ECO:0007669"/>
    <property type="project" value="UniProtKB-KW"/>
</dbReference>
<name>A0A7W6FW35_9HYPH</name>
<evidence type="ECO:0000313" key="6">
    <source>
        <dbReference type="Proteomes" id="UP000531216"/>
    </source>
</evidence>
<evidence type="ECO:0000256" key="1">
    <source>
        <dbReference type="ARBA" id="ARBA00023015"/>
    </source>
</evidence>
<dbReference type="Pfam" id="PF00196">
    <property type="entry name" value="GerE"/>
    <property type="match status" value="1"/>
</dbReference>
<dbReference type="GO" id="GO:0006355">
    <property type="term" value="P:regulation of DNA-templated transcription"/>
    <property type="evidence" value="ECO:0007669"/>
    <property type="project" value="InterPro"/>
</dbReference>
<proteinExistence type="predicted"/>
<dbReference type="SUPFAM" id="SSF46894">
    <property type="entry name" value="C-terminal effector domain of the bipartite response regulators"/>
    <property type="match status" value="1"/>
</dbReference>
<dbReference type="Proteomes" id="UP000531216">
    <property type="component" value="Unassembled WGS sequence"/>
</dbReference>
<dbReference type="InterPro" id="IPR000792">
    <property type="entry name" value="Tscrpt_reg_LuxR_C"/>
</dbReference>
<dbReference type="CDD" id="cd06170">
    <property type="entry name" value="LuxR_C_like"/>
    <property type="match status" value="1"/>
</dbReference>
<gene>
    <name evidence="5" type="ORF">GGR05_003972</name>
</gene>
<dbReference type="PROSITE" id="PS50043">
    <property type="entry name" value="HTH_LUXR_2"/>
    <property type="match status" value="1"/>
</dbReference>
<evidence type="ECO:0000259" key="4">
    <source>
        <dbReference type="PROSITE" id="PS50043"/>
    </source>
</evidence>
<dbReference type="PANTHER" id="PTHR44688:SF16">
    <property type="entry name" value="DNA-BINDING TRANSCRIPTIONAL ACTIVATOR DEVR_DOSR"/>
    <property type="match status" value="1"/>
</dbReference>
<evidence type="ECO:0000313" key="5">
    <source>
        <dbReference type="EMBL" id="MBB3937803.1"/>
    </source>
</evidence>
<dbReference type="Gene3D" id="1.10.10.10">
    <property type="entry name" value="Winged helix-like DNA-binding domain superfamily/Winged helix DNA-binding domain"/>
    <property type="match status" value="1"/>
</dbReference>
<dbReference type="PANTHER" id="PTHR44688">
    <property type="entry name" value="DNA-BINDING TRANSCRIPTIONAL ACTIVATOR DEVR_DOSR"/>
    <property type="match status" value="1"/>
</dbReference>
<protein>
    <submittedName>
        <fullName evidence="5">DNA-binding CsgD family transcriptional regulator</fullName>
    </submittedName>
</protein>
<keyword evidence="2 5" id="KW-0238">DNA-binding</keyword>
<dbReference type="EMBL" id="JACIDO010000012">
    <property type="protein sequence ID" value="MBB3937803.1"/>
    <property type="molecule type" value="Genomic_DNA"/>
</dbReference>
<evidence type="ECO:0000256" key="2">
    <source>
        <dbReference type="ARBA" id="ARBA00023125"/>
    </source>
</evidence>
<keyword evidence="1" id="KW-0805">Transcription regulation</keyword>
<comment type="caution">
    <text evidence="5">The sequence shown here is derived from an EMBL/GenBank/DDBJ whole genome shotgun (WGS) entry which is preliminary data.</text>
</comment>